<dbReference type="UniPathway" id="UPA00378"/>
<feature type="domain" description="Galactosyltransferase C-terminal" evidence="12">
    <location>
        <begin position="259"/>
        <end position="322"/>
    </location>
</feature>
<comment type="function">
    <text evidence="11">Catalyses the transfer of galactose onto proteins or lipids.</text>
</comment>
<dbReference type="Proteomes" id="UP000663855">
    <property type="component" value="Unassembled WGS sequence"/>
</dbReference>
<comment type="caution">
    <text evidence="16">The sequence shown here is derived from an EMBL/GenBank/DDBJ whole genome shotgun (WGS) entry which is preliminary data.</text>
</comment>
<comment type="similarity">
    <text evidence="3 11">Belongs to the glycosyltransferase 7 family.</text>
</comment>
<dbReference type="Proteomes" id="UP000663856">
    <property type="component" value="Unassembled WGS sequence"/>
</dbReference>
<keyword evidence="7 11" id="KW-0735">Signal-anchor</keyword>
<dbReference type="InterPro" id="IPR027791">
    <property type="entry name" value="Galactosyl_T_C"/>
</dbReference>
<evidence type="ECO:0000256" key="5">
    <source>
        <dbReference type="ARBA" id="ARBA00022679"/>
    </source>
</evidence>
<evidence type="ECO:0000313" key="17">
    <source>
        <dbReference type="EMBL" id="CAF2145567.1"/>
    </source>
</evidence>
<keyword evidence="4 11" id="KW-0328">Glycosyltransferase</keyword>
<name>A0A816RG87_9BILA</name>
<dbReference type="Proteomes" id="UP000663834">
    <property type="component" value="Unassembled WGS sequence"/>
</dbReference>
<dbReference type="Gene3D" id="3.90.550.10">
    <property type="entry name" value="Spore Coat Polysaccharide Biosynthesis Protein SpsA, Chain A"/>
    <property type="match status" value="1"/>
</dbReference>
<evidence type="ECO:0000313" key="20">
    <source>
        <dbReference type="Proteomes" id="UP000663856"/>
    </source>
</evidence>
<dbReference type="GO" id="GO:0005794">
    <property type="term" value="C:Golgi apparatus"/>
    <property type="evidence" value="ECO:0007669"/>
    <property type="project" value="TreeGrafter"/>
</dbReference>
<dbReference type="EC" id="2.4.1.-" evidence="11"/>
<evidence type="ECO:0000313" key="19">
    <source>
        <dbReference type="EMBL" id="CAF3978152.1"/>
    </source>
</evidence>
<evidence type="ECO:0000256" key="6">
    <source>
        <dbReference type="ARBA" id="ARBA00022692"/>
    </source>
</evidence>
<evidence type="ECO:0000313" key="16">
    <source>
        <dbReference type="EMBL" id="CAF2072326.1"/>
    </source>
</evidence>
<comment type="subcellular location">
    <subcellularLocation>
        <location evidence="1">Membrane</location>
        <topology evidence="1">Single-pass type II membrane protein</topology>
    </subcellularLocation>
</comment>
<evidence type="ECO:0000259" key="12">
    <source>
        <dbReference type="Pfam" id="PF02709"/>
    </source>
</evidence>
<dbReference type="GO" id="GO:0005975">
    <property type="term" value="P:carbohydrate metabolic process"/>
    <property type="evidence" value="ECO:0007669"/>
    <property type="project" value="InterPro"/>
</dbReference>
<evidence type="ECO:0000256" key="11">
    <source>
        <dbReference type="RuleBase" id="RU368121"/>
    </source>
</evidence>
<dbReference type="EMBL" id="CAJNOW010017170">
    <property type="protein sequence ID" value="CAF1655098.1"/>
    <property type="molecule type" value="Genomic_DNA"/>
</dbReference>
<accession>A0A816RG87</accession>
<dbReference type="PANTHER" id="PTHR19300:SF57">
    <property type="entry name" value="BETA-1,4-N-ACETYLGALACTOSAMINYLTRANSFERASE"/>
    <property type="match status" value="1"/>
</dbReference>
<evidence type="ECO:0000256" key="10">
    <source>
        <dbReference type="ARBA" id="ARBA00023180"/>
    </source>
</evidence>
<dbReference type="Proteomes" id="UP000663866">
    <property type="component" value="Unassembled WGS sequence"/>
</dbReference>
<evidence type="ECO:0000256" key="3">
    <source>
        <dbReference type="ARBA" id="ARBA00005735"/>
    </source>
</evidence>
<keyword evidence="8 11" id="KW-1133">Transmembrane helix</keyword>
<feature type="transmembrane region" description="Helical" evidence="11">
    <location>
        <begin position="21"/>
        <end position="41"/>
    </location>
</feature>
<dbReference type="GO" id="GO:0008378">
    <property type="term" value="F:galactosyltransferase activity"/>
    <property type="evidence" value="ECO:0007669"/>
    <property type="project" value="TreeGrafter"/>
</dbReference>
<evidence type="ECO:0000256" key="8">
    <source>
        <dbReference type="ARBA" id="ARBA00022989"/>
    </source>
</evidence>
<proteinExistence type="inferred from homology"/>
<evidence type="ECO:0000313" key="15">
    <source>
        <dbReference type="EMBL" id="CAF1655098.1"/>
    </source>
</evidence>
<gene>
    <name evidence="14" type="ORF">CJN711_LOCUS31829</name>
    <name evidence="15" type="ORF">KQP761_LOCUS30780</name>
    <name evidence="17" type="ORF">MBJ925_LOCUS30250</name>
    <name evidence="18" type="ORF">OVN521_LOCUS7176</name>
    <name evidence="19" type="ORF">SMN809_LOCUS10705</name>
    <name evidence="16" type="ORF">WKI299_LOCUS14399</name>
</gene>
<evidence type="ECO:0000313" key="18">
    <source>
        <dbReference type="EMBL" id="CAF3857173.1"/>
    </source>
</evidence>
<dbReference type="PANTHER" id="PTHR19300">
    <property type="entry name" value="BETA-1,4-GALACTOSYLTRANSFERASE"/>
    <property type="match status" value="1"/>
</dbReference>
<dbReference type="GO" id="GO:0016020">
    <property type="term" value="C:membrane"/>
    <property type="evidence" value="ECO:0007669"/>
    <property type="project" value="UniProtKB-SubCell"/>
</dbReference>
<dbReference type="InterPro" id="IPR029044">
    <property type="entry name" value="Nucleotide-diphossugar_trans"/>
</dbReference>
<evidence type="ECO:0000256" key="4">
    <source>
        <dbReference type="ARBA" id="ARBA00022676"/>
    </source>
</evidence>
<dbReference type="EMBL" id="CAJNRF010005606">
    <property type="protein sequence ID" value="CAF2072326.1"/>
    <property type="molecule type" value="Genomic_DNA"/>
</dbReference>
<dbReference type="OrthoDB" id="10014643at2759"/>
<evidence type="ECO:0000256" key="7">
    <source>
        <dbReference type="ARBA" id="ARBA00022968"/>
    </source>
</evidence>
<dbReference type="InterPro" id="IPR027995">
    <property type="entry name" value="Galactosyl_T_N"/>
</dbReference>
<dbReference type="Pfam" id="PF13733">
    <property type="entry name" value="Glyco_transf_7N"/>
    <property type="match status" value="1"/>
</dbReference>
<evidence type="ECO:0000256" key="9">
    <source>
        <dbReference type="ARBA" id="ARBA00023136"/>
    </source>
</evidence>
<evidence type="ECO:0000313" key="14">
    <source>
        <dbReference type="EMBL" id="CAF1569564.1"/>
    </source>
</evidence>
<dbReference type="Proteomes" id="UP000676336">
    <property type="component" value="Unassembled WGS sequence"/>
</dbReference>
<evidence type="ECO:0000259" key="13">
    <source>
        <dbReference type="Pfam" id="PF13733"/>
    </source>
</evidence>
<keyword evidence="6 11" id="KW-0812">Transmembrane</keyword>
<dbReference type="PRINTS" id="PR02050">
    <property type="entry name" value="B14GALTRFASE"/>
</dbReference>
<sequence>MTIQRYRSCHCSRKTPNSKRRTLWFSLIFFVLLLLSIIYYFQTSIYQSFQEVNDSIIYKKPWNLLYKQKILVPVSINRLYDYRVVCDGQSGILNQTELVNRLSKVCKINLKGSLNINLNPPNDFQLRSSLTSKYIDLWRASNSCSIFENETLAIIISYRDREKNLKNLLYNLIPFLERQRIRNYKIFIIEQQAAGPFNKGRLYNIAFNHLMRTYKPTCVTFHDVDLIPENDQNLYSCLSLTHHPLHMSTNIHFDKKSLYTTLYSFLVGGVLTMQPETFIRLNGYSNRYFNWGGEDDDMGLRFLSKDICVQRPTTGYYYATFHSIQTRNPNRFKLLFDATLRQDSDGLNNIDRLASIKNQYEYPLVTWITVEWIEQD</sequence>
<dbReference type="InterPro" id="IPR003859">
    <property type="entry name" value="Galactosyl_T"/>
</dbReference>
<keyword evidence="21" id="KW-1185">Reference proteome</keyword>
<keyword evidence="5 11" id="KW-0808">Transferase</keyword>
<protein>
    <recommendedName>
        <fullName evidence="11">Beta-1,4-galactosyltransferase</fullName>
        <ecNumber evidence="11">2.4.1.-</ecNumber>
    </recommendedName>
</protein>
<comment type="pathway">
    <text evidence="2 11">Protein modification; protein glycosylation.</text>
</comment>
<evidence type="ECO:0000256" key="2">
    <source>
        <dbReference type="ARBA" id="ARBA00004922"/>
    </source>
</evidence>
<evidence type="ECO:0000313" key="21">
    <source>
        <dbReference type="Proteomes" id="UP000663866"/>
    </source>
</evidence>
<feature type="domain" description="Galactosyltransferase N-terminal" evidence="13">
    <location>
        <begin position="110"/>
        <end position="237"/>
    </location>
</feature>
<reference evidence="16" key="1">
    <citation type="submission" date="2021-02" db="EMBL/GenBank/DDBJ databases">
        <authorList>
            <person name="Nowell W R."/>
        </authorList>
    </citation>
    <scope>NUCLEOTIDE SEQUENCE</scope>
</reference>
<dbReference type="EMBL" id="CAJNRE010016347">
    <property type="protein sequence ID" value="CAF2145567.1"/>
    <property type="molecule type" value="Genomic_DNA"/>
</dbReference>
<dbReference type="Pfam" id="PF02709">
    <property type="entry name" value="Glyco_transf_7C"/>
    <property type="match status" value="1"/>
</dbReference>
<dbReference type="Proteomes" id="UP000663824">
    <property type="component" value="Unassembled WGS sequence"/>
</dbReference>
<dbReference type="EMBL" id="CAJOBG010000779">
    <property type="protein sequence ID" value="CAF3857173.1"/>
    <property type="molecule type" value="Genomic_DNA"/>
</dbReference>
<dbReference type="EMBL" id="CAJOBI010003702">
    <property type="protein sequence ID" value="CAF3978152.1"/>
    <property type="molecule type" value="Genomic_DNA"/>
</dbReference>
<organism evidence="16 20">
    <name type="scientific">Rotaria magnacalcarata</name>
    <dbReference type="NCBI Taxonomy" id="392030"/>
    <lineage>
        <taxon>Eukaryota</taxon>
        <taxon>Metazoa</taxon>
        <taxon>Spiralia</taxon>
        <taxon>Gnathifera</taxon>
        <taxon>Rotifera</taxon>
        <taxon>Eurotatoria</taxon>
        <taxon>Bdelloidea</taxon>
        <taxon>Philodinida</taxon>
        <taxon>Philodinidae</taxon>
        <taxon>Rotaria</taxon>
    </lineage>
</organism>
<dbReference type="AlphaFoldDB" id="A0A816RG87"/>
<keyword evidence="9 11" id="KW-0472">Membrane</keyword>
<dbReference type="SUPFAM" id="SSF53448">
    <property type="entry name" value="Nucleotide-diphospho-sugar transferases"/>
    <property type="match status" value="1"/>
</dbReference>
<evidence type="ECO:0000256" key="1">
    <source>
        <dbReference type="ARBA" id="ARBA00004606"/>
    </source>
</evidence>
<keyword evidence="10 11" id="KW-0325">Glycoprotein</keyword>
<dbReference type="EMBL" id="CAJNOV010015227">
    <property type="protein sequence ID" value="CAF1569564.1"/>
    <property type="molecule type" value="Genomic_DNA"/>
</dbReference>